<dbReference type="EMBL" id="QGNA01000005">
    <property type="protein sequence ID" value="PWS35200.1"/>
    <property type="molecule type" value="Genomic_DNA"/>
</dbReference>
<feature type="transmembrane region" description="Helical" evidence="5">
    <location>
        <begin position="196"/>
        <end position="214"/>
    </location>
</feature>
<dbReference type="InterPro" id="IPR038770">
    <property type="entry name" value="Na+/solute_symporter_sf"/>
</dbReference>
<dbReference type="Pfam" id="PF01758">
    <property type="entry name" value="SBF"/>
    <property type="match status" value="1"/>
</dbReference>
<feature type="transmembrane region" description="Helical" evidence="5">
    <location>
        <begin position="220"/>
        <end position="239"/>
    </location>
</feature>
<evidence type="ECO:0000256" key="3">
    <source>
        <dbReference type="ARBA" id="ARBA00022989"/>
    </source>
</evidence>
<evidence type="ECO:0000256" key="2">
    <source>
        <dbReference type="ARBA" id="ARBA00022692"/>
    </source>
</evidence>
<dbReference type="AlphaFoldDB" id="A0A317F7T5"/>
<keyword evidence="3 5" id="KW-1133">Transmembrane helix</keyword>
<dbReference type="PANTHER" id="PTHR10361:SF28">
    <property type="entry name" value="P3 PROTEIN-RELATED"/>
    <property type="match status" value="1"/>
</dbReference>
<keyword evidence="2 5" id="KW-0812">Transmembrane</keyword>
<dbReference type="InterPro" id="IPR002657">
    <property type="entry name" value="BilAc:Na_symport/Acr3"/>
</dbReference>
<feature type="transmembrane region" description="Helical" evidence="5">
    <location>
        <begin position="30"/>
        <end position="53"/>
    </location>
</feature>
<evidence type="ECO:0000256" key="4">
    <source>
        <dbReference type="ARBA" id="ARBA00023136"/>
    </source>
</evidence>
<gene>
    <name evidence="6" type="ORF">DFH01_23130</name>
</gene>
<evidence type="ECO:0008006" key="8">
    <source>
        <dbReference type="Google" id="ProtNLM"/>
    </source>
</evidence>
<name>A0A317F7T5_9PROT</name>
<dbReference type="RefSeq" id="WP_109872845.1">
    <property type="nucleotide sequence ID" value="NZ_QGNA01000005.1"/>
</dbReference>
<dbReference type="GO" id="GO:0016020">
    <property type="term" value="C:membrane"/>
    <property type="evidence" value="ECO:0007669"/>
    <property type="project" value="UniProtKB-SubCell"/>
</dbReference>
<dbReference type="Gene3D" id="1.20.1530.20">
    <property type="match status" value="1"/>
</dbReference>
<evidence type="ECO:0000256" key="1">
    <source>
        <dbReference type="ARBA" id="ARBA00004141"/>
    </source>
</evidence>
<evidence type="ECO:0000313" key="6">
    <source>
        <dbReference type="EMBL" id="PWS35200.1"/>
    </source>
</evidence>
<dbReference type="Proteomes" id="UP000245765">
    <property type="component" value="Unassembled WGS sequence"/>
</dbReference>
<feature type="transmembrane region" description="Helical" evidence="5">
    <location>
        <begin position="277"/>
        <end position="300"/>
    </location>
</feature>
<feature type="transmembrane region" description="Helical" evidence="5">
    <location>
        <begin position="65"/>
        <end position="88"/>
    </location>
</feature>
<feature type="transmembrane region" description="Helical" evidence="5">
    <location>
        <begin position="251"/>
        <end position="271"/>
    </location>
</feature>
<organism evidence="6 7">
    <name type="scientific">Falsiroseomonas bella</name>
    <dbReference type="NCBI Taxonomy" id="2184016"/>
    <lineage>
        <taxon>Bacteria</taxon>
        <taxon>Pseudomonadati</taxon>
        <taxon>Pseudomonadota</taxon>
        <taxon>Alphaproteobacteria</taxon>
        <taxon>Acetobacterales</taxon>
        <taxon>Roseomonadaceae</taxon>
        <taxon>Falsiroseomonas</taxon>
    </lineage>
</organism>
<evidence type="ECO:0000256" key="5">
    <source>
        <dbReference type="SAM" id="Phobius"/>
    </source>
</evidence>
<sequence length="308" mass="32168">MRARRFGNGRSAACQAILTPMDGMDGALALALKVLLLIFMAGSLLEMGLGLSVTEALKGLRNPRFLAYGVLFAFILGPLVAWVLTRIIPLEEPYAAGLLLLAMAPCAPFLPMMVGRARGDIGYVPAMLLLSAVGTLILMPAGVPLLVPGLAVDAWTIARPLIVMVLLPLLAGLVLFRTAPGFAAAIRPRVKRVTGIAAIGLLALCVVMYGRGFASTFGSFAIGTQLLFLGLLTTAGYAFPRGLAQAQRSVLGLGLGTRNVGAAVAPLLAVADIDQRAIVMVVLGVPLQLLCSLVAAAWFARDAKRAEL</sequence>
<reference evidence="7" key="1">
    <citation type="submission" date="2018-05" db="EMBL/GenBank/DDBJ databases">
        <authorList>
            <person name="Du Z."/>
            <person name="Wang X."/>
        </authorList>
    </citation>
    <scope>NUCLEOTIDE SEQUENCE [LARGE SCALE GENOMIC DNA]</scope>
    <source>
        <strain evidence="7">CQN31</strain>
    </source>
</reference>
<comment type="caution">
    <text evidence="6">The sequence shown here is derived from an EMBL/GenBank/DDBJ whole genome shotgun (WGS) entry which is preliminary data.</text>
</comment>
<proteinExistence type="predicted"/>
<feature type="transmembrane region" description="Helical" evidence="5">
    <location>
        <begin position="157"/>
        <end position="176"/>
    </location>
</feature>
<accession>A0A317F7T5</accession>
<comment type="subcellular location">
    <subcellularLocation>
        <location evidence="1">Membrane</location>
        <topology evidence="1">Multi-pass membrane protein</topology>
    </subcellularLocation>
</comment>
<protein>
    <recommendedName>
        <fullName evidence="8">Bile acid:sodium symporter</fullName>
    </recommendedName>
</protein>
<keyword evidence="7" id="KW-1185">Reference proteome</keyword>
<feature type="transmembrane region" description="Helical" evidence="5">
    <location>
        <begin position="126"/>
        <end position="151"/>
    </location>
</feature>
<dbReference type="PANTHER" id="PTHR10361">
    <property type="entry name" value="SODIUM-BILE ACID COTRANSPORTER"/>
    <property type="match status" value="1"/>
</dbReference>
<evidence type="ECO:0000313" key="7">
    <source>
        <dbReference type="Proteomes" id="UP000245765"/>
    </source>
</evidence>
<keyword evidence="4 5" id="KW-0472">Membrane</keyword>
<feature type="transmembrane region" description="Helical" evidence="5">
    <location>
        <begin position="94"/>
        <end position="114"/>
    </location>
</feature>
<dbReference type="InterPro" id="IPR004710">
    <property type="entry name" value="Bilac:Na_transpt"/>
</dbReference>